<dbReference type="PANTHER" id="PTHR24252:SF8">
    <property type="entry name" value="ACROSIN"/>
    <property type="match status" value="1"/>
</dbReference>
<dbReference type="SUPFAM" id="SSF50494">
    <property type="entry name" value="Trypsin-like serine proteases"/>
    <property type="match status" value="1"/>
</dbReference>
<evidence type="ECO:0000256" key="3">
    <source>
        <dbReference type="ARBA" id="ARBA00017161"/>
    </source>
</evidence>
<evidence type="ECO:0000256" key="5">
    <source>
        <dbReference type="ARBA" id="ARBA00022801"/>
    </source>
</evidence>
<feature type="domain" description="Peptidase S1" evidence="9">
    <location>
        <begin position="18"/>
        <end position="263"/>
    </location>
</feature>
<dbReference type="Ensembl" id="ENSGMOT00000009088.2">
    <property type="protein sequence ID" value="ENSGMOP00000008843.2"/>
    <property type="gene ID" value="ENSGMOG00000008270.2"/>
</dbReference>
<dbReference type="GeneTree" id="ENSGT00940000165418"/>
<dbReference type="PRINTS" id="PR00722">
    <property type="entry name" value="CHYMOTRYPSIN"/>
</dbReference>
<sequence length="289" mass="31305">DPNFVIVLLVARPGGSRIVGGREAPIGAWPWLVSIQIKARHLCGGTILNSLWVLTATHCFRNYPTASHRYFKVVAGLDVLSTPGEHSQSRSVHRLRVHERFSVATFDNDVALVRLASPWTFDDYVQPVCTPNNLTHELGLNLSLCFVTGWGSVDIVAGVVCEGVGVDRLQEAEVEIIHTSRCNQADWYNGVISDNMICAGSEAGAVDTCQGDSGGPLQCYSEDEDSFYVAGVTSFGEKCGLPHRPGVYAQTSRFSTWLERTQADASSAPPRRLATAASITLLGTILMLV</sequence>
<comment type="catalytic activity">
    <reaction evidence="1">
        <text>Preferential cleavage: Arg-|-Xaa, Lys-|-Xaa.</text>
        <dbReference type="EC" id="3.4.21.10"/>
    </reaction>
</comment>
<dbReference type="GO" id="GO:0006508">
    <property type="term" value="P:proteolysis"/>
    <property type="evidence" value="ECO:0007669"/>
    <property type="project" value="UniProtKB-KW"/>
</dbReference>
<keyword evidence="7" id="KW-1015">Disulfide bond</keyword>
<dbReference type="Pfam" id="PF00089">
    <property type="entry name" value="Trypsin"/>
    <property type="match status" value="1"/>
</dbReference>
<dbReference type="Proteomes" id="UP000694546">
    <property type="component" value="Chromosome 1"/>
</dbReference>
<name>A0A8C5F674_GADMO</name>
<dbReference type="InterPro" id="IPR033116">
    <property type="entry name" value="TRYPSIN_SER"/>
</dbReference>
<evidence type="ECO:0000256" key="1">
    <source>
        <dbReference type="ARBA" id="ARBA00001656"/>
    </source>
</evidence>
<dbReference type="PANTHER" id="PTHR24252">
    <property type="entry name" value="ACROSIN-RELATED"/>
    <property type="match status" value="1"/>
</dbReference>
<keyword evidence="11" id="KW-1185">Reference proteome</keyword>
<evidence type="ECO:0000256" key="2">
    <source>
        <dbReference type="ARBA" id="ARBA00012050"/>
    </source>
</evidence>
<dbReference type="PROSITE" id="PS50240">
    <property type="entry name" value="TRYPSIN_DOM"/>
    <property type="match status" value="1"/>
</dbReference>
<dbReference type="InterPro" id="IPR018114">
    <property type="entry name" value="TRYPSIN_HIS"/>
</dbReference>
<evidence type="ECO:0000256" key="4">
    <source>
        <dbReference type="ARBA" id="ARBA00022670"/>
    </source>
</evidence>
<reference evidence="10" key="3">
    <citation type="submission" date="2025-09" db="UniProtKB">
        <authorList>
            <consortium name="Ensembl"/>
        </authorList>
    </citation>
    <scope>IDENTIFICATION</scope>
</reference>
<organism evidence="10 11">
    <name type="scientific">Gadus morhua</name>
    <name type="common">Atlantic cod</name>
    <dbReference type="NCBI Taxonomy" id="8049"/>
    <lineage>
        <taxon>Eukaryota</taxon>
        <taxon>Metazoa</taxon>
        <taxon>Chordata</taxon>
        <taxon>Craniata</taxon>
        <taxon>Vertebrata</taxon>
        <taxon>Euteleostomi</taxon>
        <taxon>Actinopterygii</taxon>
        <taxon>Neopterygii</taxon>
        <taxon>Teleostei</taxon>
        <taxon>Neoteleostei</taxon>
        <taxon>Acanthomorphata</taxon>
        <taxon>Zeiogadaria</taxon>
        <taxon>Gadariae</taxon>
        <taxon>Gadiformes</taxon>
        <taxon>Gadoidei</taxon>
        <taxon>Gadidae</taxon>
        <taxon>Gadus</taxon>
    </lineage>
</organism>
<keyword evidence="5 8" id="KW-0378">Hydrolase</keyword>
<dbReference type="GO" id="GO:0004252">
    <property type="term" value="F:serine-type endopeptidase activity"/>
    <property type="evidence" value="ECO:0007669"/>
    <property type="project" value="InterPro"/>
</dbReference>
<accession>A0A8C5F674</accession>
<keyword evidence="4 8" id="KW-0645">Protease</keyword>
<dbReference type="InterPro" id="IPR043504">
    <property type="entry name" value="Peptidase_S1_PA_chymotrypsin"/>
</dbReference>
<dbReference type="SMART" id="SM00020">
    <property type="entry name" value="Tryp_SPc"/>
    <property type="match status" value="1"/>
</dbReference>
<dbReference type="Gene3D" id="2.40.10.10">
    <property type="entry name" value="Trypsin-like serine proteases"/>
    <property type="match status" value="2"/>
</dbReference>
<dbReference type="OMA" id="PLQCYSQ"/>
<evidence type="ECO:0000313" key="10">
    <source>
        <dbReference type="Ensembl" id="ENSGMOP00000008843.2"/>
    </source>
</evidence>
<evidence type="ECO:0000256" key="6">
    <source>
        <dbReference type="ARBA" id="ARBA00022825"/>
    </source>
</evidence>
<reference evidence="10" key="1">
    <citation type="submission" date="2019-07" db="EMBL/GenBank/DDBJ databases">
        <authorList>
            <consortium name="Wellcome Sanger Institute Data Sharing"/>
        </authorList>
    </citation>
    <scope>NUCLEOTIDE SEQUENCE [LARGE SCALE GENOMIC DNA]</scope>
</reference>
<proteinExistence type="predicted"/>
<keyword evidence="6 8" id="KW-0720">Serine protease</keyword>
<reference evidence="10" key="2">
    <citation type="submission" date="2025-08" db="UniProtKB">
        <authorList>
            <consortium name="Ensembl"/>
        </authorList>
    </citation>
    <scope>IDENTIFICATION</scope>
</reference>
<dbReference type="CDD" id="cd00190">
    <property type="entry name" value="Tryp_SPc"/>
    <property type="match status" value="1"/>
</dbReference>
<dbReference type="AlphaFoldDB" id="A0A8C5F674"/>
<dbReference type="EC" id="3.4.21.10" evidence="2"/>
<dbReference type="InterPro" id="IPR001254">
    <property type="entry name" value="Trypsin_dom"/>
</dbReference>
<dbReference type="InterPro" id="IPR001314">
    <property type="entry name" value="Peptidase_S1A"/>
</dbReference>
<dbReference type="InterPro" id="IPR009003">
    <property type="entry name" value="Peptidase_S1_PA"/>
</dbReference>
<evidence type="ECO:0000256" key="7">
    <source>
        <dbReference type="ARBA" id="ARBA00023157"/>
    </source>
</evidence>
<protein>
    <recommendedName>
        <fullName evidence="3">Acrosin</fullName>
        <ecNumber evidence="2">3.4.21.10</ecNumber>
    </recommendedName>
</protein>
<dbReference type="PROSITE" id="PS00135">
    <property type="entry name" value="TRYPSIN_SER"/>
    <property type="match status" value="1"/>
</dbReference>
<evidence type="ECO:0000259" key="9">
    <source>
        <dbReference type="PROSITE" id="PS50240"/>
    </source>
</evidence>
<evidence type="ECO:0000313" key="11">
    <source>
        <dbReference type="Proteomes" id="UP000694546"/>
    </source>
</evidence>
<evidence type="ECO:0000256" key="8">
    <source>
        <dbReference type="RuleBase" id="RU363034"/>
    </source>
</evidence>
<dbReference type="PROSITE" id="PS00134">
    <property type="entry name" value="TRYPSIN_HIS"/>
    <property type="match status" value="1"/>
</dbReference>